<keyword evidence="3" id="KW-0808">Transferase</keyword>
<dbReference type="InterPro" id="IPR002656">
    <property type="entry name" value="Acyl_transf_3_dom"/>
</dbReference>
<evidence type="ECO:0000313" key="4">
    <source>
        <dbReference type="Proteomes" id="UP001302949"/>
    </source>
</evidence>
<feature type="transmembrane region" description="Helical" evidence="1">
    <location>
        <begin position="261"/>
        <end position="281"/>
    </location>
</feature>
<evidence type="ECO:0000313" key="3">
    <source>
        <dbReference type="EMBL" id="MEA5137905.1"/>
    </source>
</evidence>
<keyword evidence="3" id="KW-0012">Acyltransferase</keyword>
<gene>
    <name evidence="3" type="ORF">VB248_02095</name>
</gene>
<dbReference type="EMBL" id="JAYFUM010000002">
    <property type="protein sequence ID" value="MEA5137905.1"/>
    <property type="molecule type" value="Genomic_DNA"/>
</dbReference>
<keyword evidence="1" id="KW-0472">Membrane</keyword>
<keyword evidence="1" id="KW-0812">Transmembrane</keyword>
<feature type="transmembrane region" description="Helical" evidence="1">
    <location>
        <begin position="293"/>
        <end position="312"/>
    </location>
</feature>
<feature type="transmembrane region" description="Helical" evidence="1">
    <location>
        <begin position="160"/>
        <end position="180"/>
    </location>
</feature>
<feature type="transmembrane region" description="Helical" evidence="1">
    <location>
        <begin position="221"/>
        <end position="241"/>
    </location>
</feature>
<organism evidence="3 4">
    <name type="scientific">Arcicella rigui</name>
    <dbReference type="NCBI Taxonomy" id="797020"/>
    <lineage>
        <taxon>Bacteria</taxon>
        <taxon>Pseudomonadati</taxon>
        <taxon>Bacteroidota</taxon>
        <taxon>Cytophagia</taxon>
        <taxon>Cytophagales</taxon>
        <taxon>Flectobacillaceae</taxon>
        <taxon>Arcicella</taxon>
    </lineage>
</organism>
<accession>A0ABU5Q507</accession>
<keyword evidence="4" id="KW-1185">Reference proteome</keyword>
<evidence type="ECO:0000256" key="1">
    <source>
        <dbReference type="SAM" id="Phobius"/>
    </source>
</evidence>
<dbReference type="Pfam" id="PF01757">
    <property type="entry name" value="Acyl_transf_3"/>
    <property type="match status" value="1"/>
</dbReference>
<reference evidence="3 4" key="1">
    <citation type="submission" date="2023-12" db="EMBL/GenBank/DDBJ databases">
        <title>Novel species of the genus Arcicella isolated from rivers.</title>
        <authorList>
            <person name="Lu H."/>
        </authorList>
    </citation>
    <scope>NUCLEOTIDE SEQUENCE [LARGE SCALE GENOMIC DNA]</scope>
    <source>
        <strain evidence="3 4">KCTC 23307</strain>
    </source>
</reference>
<dbReference type="PANTHER" id="PTHR23028:SF53">
    <property type="entry name" value="ACYL_TRANSF_3 DOMAIN-CONTAINING PROTEIN"/>
    <property type="match status" value="1"/>
</dbReference>
<dbReference type="EC" id="2.3.-.-" evidence="3"/>
<feature type="transmembrane region" description="Helical" evidence="1">
    <location>
        <begin position="342"/>
        <end position="360"/>
    </location>
</feature>
<feature type="transmembrane region" description="Helical" evidence="1">
    <location>
        <begin position="12"/>
        <end position="31"/>
    </location>
</feature>
<dbReference type="RefSeq" id="WP_323295075.1">
    <property type="nucleotide sequence ID" value="NZ_JAYFUM010000002.1"/>
</dbReference>
<name>A0ABU5Q507_9BACT</name>
<protein>
    <submittedName>
        <fullName evidence="3">Acyltransferase</fullName>
        <ecNumber evidence="3">2.3.-.-</ecNumber>
    </submittedName>
</protein>
<dbReference type="InterPro" id="IPR050879">
    <property type="entry name" value="Acyltransferase_3"/>
</dbReference>
<dbReference type="PANTHER" id="PTHR23028">
    <property type="entry name" value="ACETYLTRANSFERASE"/>
    <property type="match status" value="1"/>
</dbReference>
<comment type="caution">
    <text evidence="3">The sequence shown here is derived from an EMBL/GenBank/DDBJ whole genome shotgun (WGS) entry which is preliminary data.</text>
</comment>
<keyword evidence="1" id="KW-1133">Transmembrane helix</keyword>
<dbReference type="GO" id="GO:0016746">
    <property type="term" value="F:acyltransferase activity"/>
    <property type="evidence" value="ECO:0007669"/>
    <property type="project" value="UniProtKB-KW"/>
</dbReference>
<feature type="transmembrane region" description="Helical" evidence="1">
    <location>
        <begin position="80"/>
        <end position="101"/>
    </location>
</feature>
<feature type="transmembrane region" description="Helical" evidence="1">
    <location>
        <begin position="186"/>
        <end position="209"/>
    </location>
</feature>
<sequence length="373" mass="43856">MSQTKKETYFTQLDGIRFVAVALVLFDHWLAEKNVLPLGHLGVTMFFVLSGFLITRILIESKLKDDKIGRSHWFSVKQFIIRRSIRIFPIYFLAIFALYLFDVPPVRDTILWCLAYATNFYIAIHQHWMGTIDHLWSLAVEEQYYLIFPYLILFLPSKHYLKVLTLMILLSIGLRVFFYLQGSNWVIQYVLMPTCLDCFGLGGLMAYYFTFHKEAIFEKLANTWLVLLSFGVYAFSVYYTLHQQSITHLSHQFGTVVLERFVSALFCFFFIAKAVSGYQSFGKSFLENPAISYFGRISYGIYLYHNFIYNFYHTPQTSIVLRVLHKIQRIMPAVSSNVVFELFYYFIITIVVASLSWFLVEKPINHLKKHFTY</sequence>
<dbReference type="Proteomes" id="UP001302949">
    <property type="component" value="Unassembled WGS sequence"/>
</dbReference>
<feature type="transmembrane region" description="Helical" evidence="1">
    <location>
        <begin position="37"/>
        <end position="59"/>
    </location>
</feature>
<feature type="domain" description="Acyltransferase 3" evidence="2">
    <location>
        <begin position="12"/>
        <end position="355"/>
    </location>
</feature>
<evidence type="ECO:0000259" key="2">
    <source>
        <dbReference type="Pfam" id="PF01757"/>
    </source>
</evidence>
<proteinExistence type="predicted"/>